<dbReference type="PANTHER" id="PTHR43214:SF24">
    <property type="entry name" value="TRANSCRIPTIONAL REGULATORY PROTEIN NARL-RELATED"/>
    <property type="match status" value="1"/>
</dbReference>
<dbReference type="InterPro" id="IPR001789">
    <property type="entry name" value="Sig_transdc_resp-reg_receiver"/>
</dbReference>
<accession>A0A1R4I7G6</accession>
<dbReference type="GO" id="GO:0000160">
    <property type="term" value="P:phosphorelay signal transduction system"/>
    <property type="evidence" value="ECO:0007669"/>
    <property type="project" value="InterPro"/>
</dbReference>
<keyword evidence="4" id="KW-0804">Transcription</keyword>
<keyword evidence="3" id="KW-0238">DNA-binding</keyword>
<dbReference type="Pfam" id="PF00196">
    <property type="entry name" value="GerE"/>
    <property type="match status" value="1"/>
</dbReference>
<dbReference type="CDD" id="cd06170">
    <property type="entry name" value="LuxR_C_like"/>
    <property type="match status" value="1"/>
</dbReference>
<evidence type="ECO:0000256" key="1">
    <source>
        <dbReference type="ARBA" id="ARBA00022553"/>
    </source>
</evidence>
<name>A0A1R4I7G6_9MICC</name>
<evidence type="ECO:0000259" key="6">
    <source>
        <dbReference type="PROSITE" id="PS50043"/>
    </source>
</evidence>
<evidence type="ECO:0000313" key="8">
    <source>
        <dbReference type="EMBL" id="SJN15636.1"/>
    </source>
</evidence>
<dbReference type="Pfam" id="PF00072">
    <property type="entry name" value="Response_reg"/>
    <property type="match status" value="1"/>
</dbReference>
<evidence type="ECO:0000259" key="7">
    <source>
        <dbReference type="PROSITE" id="PS50110"/>
    </source>
</evidence>
<dbReference type="SUPFAM" id="SSF52172">
    <property type="entry name" value="CheY-like"/>
    <property type="match status" value="1"/>
</dbReference>
<dbReference type="RefSeq" id="WP_087133283.1">
    <property type="nucleotide sequence ID" value="NZ_FUKP01000003.1"/>
</dbReference>
<feature type="modified residue" description="4-aspartylphosphate" evidence="5">
    <location>
        <position position="88"/>
    </location>
</feature>
<dbReference type="InterPro" id="IPR011006">
    <property type="entry name" value="CheY-like_superfamily"/>
</dbReference>
<dbReference type="InterPro" id="IPR000792">
    <property type="entry name" value="Tscrpt_reg_LuxR_C"/>
</dbReference>
<keyword evidence="2" id="KW-0805">Transcription regulation</keyword>
<feature type="domain" description="Response regulatory" evidence="7">
    <location>
        <begin position="4"/>
        <end position="154"/>
    </location>
</feature>
<dbReference type="GO" id="GO:0006355">
    <property type="term" value="P:regulation of DNA-templated transcription"/>
    <property type="evidence" value="ECO:0007669"/>
    <property type="project" value="InterPro"/>
</dbReference>
<organism evidence="8 9">
    <name type="scientific">Micrococcus lylae</name>
    <dbReference type="NCBI Taxonomy" id="1273"/>
    <lineage>
        <taxon>Bacteria</taxon>
        <taxon>Bacillati</taxon>
        <taxon>Actinomycetota</taxon>
        <taxon>Actinomycetes</taxon>
        <taxon>Micrococcales</taxon>
        <taxon>Micrococcaceae</taxon>
        <taxon>Micrococcus</taxon>
    </lineage>
</organism>
<feature type="domain" description="HTH luxR-type" evidence="6">
    <location>
        <begin position="172"/>
        <end position="237"/>
    </location>
</feature>
<dbReference type="SMART" id="SM00421">
    <property type="entry name" value="HTH_LUXR"/>
    <property type="match status" value="1"/>
</dbReference>
<dbReference type="InterPro" id="IPR016032">
    <property type="entry name" value="Sig_transdc_resp-reg_C-effctor"/>
</dbReference>
<dbReference type="Gene3D" id="3.40.50.2300">
    <property type="match status" value="2"/>
</dbReference>
<dbReference type="InterPro" id="IPR039420">
    <property type="entry name" value="WalR-like"/>
</dbReference>
<keyword evidence="1 5" id="KW-0597">Phosphoprotein</keyword>
<dbReference type="PROSITE" id="PS50110">
    <property type="entry name" value="RESPONSE_REGULATORY"/>
    <property type="match status" value="1"/>
</dbReference>
<dbReference type="PANTHER" id="PTHR43214">
    <property type="entry name" value="TWO-COMPONENT RESPONSE REGULATOR"/>
    <property type="match status" value="1"/>
</dbReference>
<evidence type="ECO:0000256" key="3">
    <source>
        <dbReference type="ARBA" id="ARBA00023125"/>
    </source>
</evidence>
<proteinExistence type="predicted"/>
<dbReference type="EMBL" id="FUKP01000003">
    <property type="protein sequence ID" value="SJN15636.1"/>
    <property type="molecule type" value="Genomic_DNA"/>
</dbReference>
<evidence type="ECO:0000313" key="9">
    <source>
        <dbReference type="Proteomes" id="UP000196230"/>
    </source>
</evidence>
<evidence type="ECO:0000256" key="4">
    <source>
        <dbReference type="ARBA" id="ARBA00023163"/>
    </source>
</evidence>
<dbReference type="PRINTS" id="PR00038">
    <property type="entry name" value="HTHLUXR"/>
</dbReference>
<reference evidence="8 9" key="1">
    <citation type="submission" date="2017-02" db="EMBL/GenBank/DDBJ databases">
        <authorList>
            <person name="Peterson S.W."/>
        </authorList>
    </citation>
    <scope>NUCLEOTIDE SEQUENCE [LARGE SCALE GENOMIC DNA]</scope>
    <source>
        <strain evidence="8 9">2B3F</strain>
    </source>
</reference>
<gene>
    <name evidence="8" type="ORF">FM125_00375</name>
</gene>
<sequence>MTLAVMLVDDHPVVRAGVRAVLEAHPDLTVVAEAGDGAEALRVLESLAAGAGGGGGADADVGVGGAGVDGGAGLDGGAGGLPDVVLMDLQMGEGMDGVAATRAVRAAHPGLPVLILTTFDTEADILAALDAGAAGYLLKDASSEEIAAAVRRAAAGQRALAPGVAERLMGRMAGGTEVLTAREIELLELIALGVSNKAAAKELFISEATVKTHLVHVFQKLGVGSRTEAVAEARRRRIIRG</sequence>
<dbReference type="AlphaFoldDB" id="A0A1R4I7G6"/>
<dbReference type="Proteomes" id="UP000196230">
    <property type="component" value="Unassembled WGS sequence"/>
</dbReference>
<evidence type="ECO:0000256" key="5">
    <source>
        <dbReference type="PROSITE-ProRule" id="PRU00169"/>
    </source>
</evidence>
<dbReference type="PROSITE" id="PS50043">
    <property type="entry name" value="HTH_LUXR_2"/>
    <property type="match status" value="1"/>
</dbReference>
<dbReference type="SMART" id="SM00448">
    <property type="entry name" value="REC"/>
    <property type="match status" value="1"/>
</dbReference>
<dbReference type="GO" id="GO:0003677">
    <property type="term" value="F:DNA binding"/>
    <property type="evidence" value="ECO:0007669"/>
    <property type="project" value="UniProtKB-KW"/>
</dbReference>
<protein>
    <submittedName>
        <fullName evidence="8">Response regulator, two-component system</fullName>
    </submittedName>
</protein>
<dbReference type="InterPro" id="IPR058245">
    <property type="entry name" value="NreC/VraR/RcsB-like_REC"/>
</dbReference>
<evidence type="ECO:0000256" key="2">
    <source>
        <dbReference type="ARBA" id="ARBA00023015"/>
    </source>
</evidence>
<dbReference type="CDD" id="cd17535">
    <property type="entry name" value="REC_NarL-like"/>
    <property type="match status" value="1"/>
</dbReference>
<dbReference type="SUPFAM" id="SSF46894">
    <property type="entry name" value="C-terminal effector domain of the bipartite response regulators"/>
    <property type="match status" value="1"/>
</dbReference>